<feature type="transmembrane region" description="Helical" evidence="6">
    <location>
        <begin position="88"/>
        <end position="107"/>
    </location>
</feature>
<organism evidence="7 8">
    <name type="scientific">Saltatorellus ferox</name>
    <dbReference type="NCBI Taxonomy" id="2528018"/>
    <lineage>
        <taxon>Bacteria</taxon>
        <taxon>Pseudomonadati</taxon>
        <taxon>Planctomycetota</taxon>
        <taxon>Planctomycetia</taxon>
        <taxon>Planctomycetia incertae sedis</taxon>
        <taxon>Saltatorellus</taxon>
    </lineage>
</organism>
<accession>A0A518ELY5</accession>
<comment type="subcellular location">
    <subcellularLocation>
        <location evidence="1">Membrane</location>
        <topology evidence="1">Multi-pass membrane protein</topology>
    </subcellularLocation>
</comment>
<dbReference type="RefSeq" id="WP_145194528.1">
    <property type="nucleotide sequence ID" value="NZ_CP036434.1"/>
</dbReference>
<comment type="similarity">
    <text evidence="2">Belongs to the UPF0382 family.</text>
</comment>
<protein>
    <recommendedName>
        <fullName evidence="9">DUF423 domain-containing protein</fullName>
    </recommendedName>
</protein>
<evidence type="ECO:0000256" key="3">
    <source>
        <dbReference type="ARBA" id="ARBA00022692"/>
    </source>
</evidence>
<keyword evidence="4 6" id="KW-1133">Transmembrane helix</keyword>
<feature type="transmembrane region" description="Helical" evidence="6">
    <location>
        <begin position="113"/>
        <end position="135"/>
    </location>
</feature>
<sequence>MNPVSAESSPSIAPIRVAAILGFLGVGLGAFGAHGLEGYFESSSLDPAAIAERLDWWKTATFYHLVHAVALAAAGAVSLALQAPARLVTWSLAAGIAIFSGTLYAMALGGPRWLGAVTPIGGVLLMLGWVGLFRLSSPEPA</sequence>
<evidence type="ECO:0000256" key="5">
    <source>
        <dbReference type="ARBA" id="ARBA00023136"/>
    </source>
</evidence>
<proteinExistence type="inferred from homology"/>
<keyword evidence="8" id="KW-1185">Reference proteome</keyword>
<dbReference type="GO" id="GO:0016020">
    <property type="term" value="C:membrane"/>
    <property type="evidence" value="ECO:0007669"/>
    <property type="project" value="UniProtKB-SubCell"/>
</dbReference>
<dbReference type="Proteomes" id="UP000320390">
    <property type="component" value="Chromosome"/>
</dbReference>
<name>A0A518ELY5_9BACT</name>
<evidence type="ECO:0000256" key="2">
    <source>
        <dbReference type="ARBA" id="ARBA00009694"/>
    </source>
</evidence>
<dbReference type="PANTHER" id="PTHR43461">
    <property type="entry name" value="TRANSMEMBRANE PROTEIN 256"/>
    <property type="match status" value="1"/>
</dbReference>
<evidence type="ECO:0000313" key="8">
    <source>
        <dbReference type="Proteomes" id="UP000320390"/>
    </source>
</evidence>
<reference evidence="7 8" key="1">
    <citation type="submission" date="2019-02" db="EMBL/GenBank/DDBJ databases">
        <title>Deep-cultivation of Planctomycetes and their phenomic and genomic characterization uncovers novel biology.</title>
        <authorList>
            <person name="Wiegand S."/>
            <person name="Jogler M."/>
            <person name="Boedeker C."/>
            <person name="Pinto D."/>
            <person name="Vollmers J."/>
            <person name="Rivas-Marin E."/>
            <person name="Kohn T."/>
            <person name="Peeters S.H."/>
            <person name="Heuer A."/>
            <person name="Rast P."/>
            <person name="Oberbeckmann S."/>
            <person name="Bunk B."/>
            <person name="Jeske O."/>
            <person name="Meyerdierks A."/>
            <person name="Storesund J.E."/>
            <person name="Kallscheuer N."/>
            <person name="Luecker S."/>
            <person name="Lage O.M."/>
            <person name="Pohl T."/>
            <person name="Merkel B.J."/>
            <person name="Hornburger P."/>
            <person name="Mueller R.-W."/>
            <person name="Bruemmer F."/>
            <person name="Labrenz M."/>
            <person name="Spormann A.M."/>
            <person name="Op den Camp H."/>
            <person name="Overmann J."/>
            <person name="Amann R."/>
            <person name="Jetten M.S.M."/>
            <person name="Mascher T."/>
            <person name="Medema M.H."/>
            <person name="Devos D.P."/>
            <person name="Kaster A.-K."/>
            <person name="Ovreas L."/>
            <person name="Rohde M."/>
            <person name="Galperin M.Y."/>
            <person name="Jogler C."/>
        </authorList>
    </citation>
    <scope>NUCLEOTIDE SEQUENCE [LARGE SCALE GENOMIC DNA]</scope>
    <source>
        <strain evidence="7 8">Poly30</strain>
    </source>
</reference>
<feature type="transmembrane region" description="Helical" evidence="6">
    <location>
        <begin position="12"/>
        <end position="33"/>
    </location>
</feature>
<evidence type="ECO:0000313" key="7">
    <source>
        <dbReference type="EMBL" id="QDV05104.1"/>
    </source>
</evidence>
<feature type="transmembrane region" description="Helical" evidence="6">
    <location>
        <begin position="62"/>
        <end position="81"/>
    </location>
</feature>
<keyword evidence="3 6" id="KW-0812">Transmembrane</keyword>
<dbReference type="AlphaFoldDB" id="A0A518ELY5"/>
<dbReference type="OrthoDB" id="9802121at2"/>
<evidence type="ECO:0000256" key="6">
    <source>
        <dbReference type="SAM" id="Phobius"/>
    </source>
</evidence>
<keyword evidence="5 6" id="KW-0472">Membrane</keyword>
<evidence type="ECO:0008006" key="9">
    <source>
        <dbReference type="Google" id="ProtNLM"/>
    </source>
</evidence>
<dbReference type="PANTHER" id="PTHR43461:SF1">
    <property type="entry name" value="TRANSMEMBRANE PROTEIN 256"/>
    <property type="match status" value="1"/>
</dbReference>
<evidence type="ECO:0000256" key="1">
    <source>
        <dbReference type="ARBA" id="ARBA00004141"/>
    </source>
</evidence>
<dbReference type="Pfam" id="PF04241">
    <property type="entry name" value="DUF423"/>
    <property type="match status" value="1"/>
</dbReference>
<gene>
    <name evidence="7" type="ORF">Poly30_05990</name>
</gene>
<dbReference type="InterPro" id="IPR006696">
    <property type="entry name" value="DUF423"/>
</dbReference>
<evidence type="ECO:0000256" key="4">
    <source>
        <dbReference type="ARBA" id="ARBA00022989"/>
    </source>
</evidence>
<dbReference type="EMBL" id="CP036434">
    <property type="protein sequence ID" value="QDV05104.1"/>
    <property type="molecule type" value="Genomic_DNA"/>
</dbReference>